<evidence type="ECO:0000256" key="2">
    <source>
        <dbReference type="ARBA" id="ARBA00005466"/>
    </source>
</evidence>
<dbReference type="STRING" id="686832.A0A0C2YA69"/>
<dbReference type="SUPFAM" id="SSF56176">
    <property type="entry name" value="FAD-binding/transporter-associated domain-like"/>
    <property type="match status" value="1"/>
</dbReference>
<evidence type="ECO:0000313" key="8">
    <source>
        <dbReference type="EMBL" id="KIM37927.1"/>
    </source>
</evidence>
<keyword evidence="9" id="KW-1185">Reference proteome</keyword>
<dbReference type="InterPro" id="IPR016166">
    <property type="entry name" value="FAD-bd_PCMH"/>
</dbReference>
<dbReference type="EMBL" id="KN831794">
    <property type="protein sequence ID" value="KIM37927.1"/>
    <property type="molecule type" value="Genomic_DNA"/>
</dbReference>
<comment type="similarity">
    <text evidence="2">Belongs to the oxygen-dependent FAD-linked oxidoreductase family.</text>
</comment>
<reference evidence="8 9" key="1">
    <citation type="submission" date="2014-04" db="EMBL/GenBank/DDBJ databases">
        <authorList>
            <consortium name="DOE Joint Genome Institute"/>
            <person name="Kuo A."/>
            <person name="Gay G."/>
            <person name="Dore J."/>
            <person name="Kohler A."/>
            <person name="Nagy L.G."/>
            <person name="Floudas D."/>
            <person name="Copeland A."/>
            <person name="Barry K.W."/>
            <person name="Cichocki N."/>
            <person name="Veneault-Fourrey C."/>
            <person name="LaButti K."/>
            <person name="Lindquist E.A."/>
            <person name="Lipzen A."/>
            <person name="Lundell T."/>
            <person name="Morin E."/>
            <person name="Murat C."/>
            <person name="Sun H."/>
            <person name="Tunlid A."/>
            <person name="Henrissat B."/>
            <person name="Grigoriev I.V."/>
            <person name="Hibbett D.S."/>
            <person name="Martin F."/>
            <person name="Nordberg H.P."/>
            <person name="Cantor M.N."/>
            <person name="Hua S.X."/>
        </authorList>
    </citation>
    <scope>NUCLEOTIDE SEQUENCE [LARGE SCALE GENOMIC DNA]</scope>
    <source>
        <strain evidence="9">h7</strain>
    </source>
</reference>
<accession>A0A0C2YA69</accession>
<evidence type="ECO:0000256" key="4">
    <source>
        <dbReference type="ARBA" id="ARBA00022827"/>
    </source>
</evidence>
<dbReference type="InterPro" id="IPR036318">
    <property type="entry name" value="FAD-bd_PCMH-like_sf"/>
</dbReference>
<keyword evidence="3" id="KW-0285">Flavoprotein</keyword>
<feature type="domain" description="FAD-binding PCMH-type" evidence="7">
    <location>
        <begin position="125"/>
        <end position="307"/>
    </location>
</feature>
<comment type="cofactor">
    <cofactor evidence="1">
        <name>FAD</name>
        <dbReference type="ChEBI" id="CHEBI:57692"/>
    </cofactor>
</comment>
<dbReference type="OrthoDB" id="415825at2759"/>
<dbReference type="GO" id="GO:0071949">
    <property type="term" value="F:FAD binding"/>
    <property type="evidence" value="ECO:0007669"/>
    <property type="project" value="InterPro"/>
</dbReference>
<reference evidence="9" key="2">
    <citation type="submission" date="2015-01" db="EMBL/GenBank/DDBJ databases">
        <title>Evolutionary Origins and Diversification of the Mycorrhizal Mutualists.</title>
        <authorList>
            <consortium name="DOE Joint Genome Institute"/>
            <consortium name="Mycorrhizal Genomics Consortium"/>
            <person name="Kohler A."/>
            <person name="Kuo A."/>
            <person name="Nagy L.G."/>
            <person name="Floudas D."/>
            <person name="Copeland A."/>
            <person name="Barry K.W."/>
            <person name="Cichocki N."/>
            <person name="Veneault-Fourrey C."/>
            <person name="LaButti K."/>
            <person name="Lindquist E.A."/>
            <person name="Lipzen A."/>
            <person name="Lundell T."/>
            <person name="Morin E."/>
            <person name="Murat C."/>
            <person name="Riley R."/>
            <person name="Ohm R."/>
            <person name="Sun H."/>
            <person name="Tunlid A."/>
            <person name="Henrissat B."/>
            <person name="Grigoriev I.V."/>
            <person name="Hibbett D.S."/>
            <person name="Martin F."/>
        </authorList>
    </citation>
    <scope>NUCLEOTIDE SEQUENCE [LARGE SCALE GENOMIC DNA]</scope>
    <source>
        <strain evidence="9">h7</strain>
    </source>
</reference>
<evidence type="ECO:0000256" key="6">
    <source>
        <dbReference type="SAM" id="MobiDB-lite"/>
    </source>
</evidence>
<dbReference type="InterPro" id="IPR050416">
    <property type="entry name" value="FAD-linked_Oxidoreductase"/>
</dbReference>
<dbReference type="HOGENOM" id="CLU_018354_10_2_1"/>
<dbReference type="PROSITE" id="PS51387">
    <property type="entry name" value="FAD_PCMH"/>
    <property type="match status" value="1"/>
</dbReference>
<evidence type="ECO:0000259" key="7">
    <source>
        <dbReference type="PROSITE" id="PS51387"/>
    </source>
</evidence>
<evidence type="ECO:0000256" key="1">
    <source>
        <dbReference type="ARBA" id="ARBA00001974"/>
    </source>
</evidence>
<evidence type="ECO:0000256" key="5">
    <source>
        <dbReference type="ARBA" id="ARBA00023002"/>
    </source>
</evidence>
<keyword evidence="5" id="KW-0560">Oxidoreductase</keyword>
<dbReference type="PANTHER" id="PTHR42973:SF39">
    <property type="entry name" value="FAD-BINDING PCMH-TYPE DOMAIN-CONTAINING PROTEIN"/>
    <property type="match status" value="1"/>
</dbReference>
<dbReference type="Gene3D" id="3.30.465.10">
    <property type="match status" value="1"/>
</dbReference>
<proteinExistence type="inferred from homology"/>
<dbReference type="InterPro" id="IPR016169">
    <property type="entry name" value="FAD-bd_PCMH_sub2"/>
</dbReference>
<dbReference type="Proteomes" id="UP000053424">
    <property type="component" value="Unassembled WGS sequence"/>
</dbReference>
<dbReference type="GO" id="GO:0016491">
    <property type="term" value="F:oxidoreductase activity"/>
    <property type="evidence" value="ECO:0007669"/>
    <property type="project" value="UniProtKB-KW"/>
</dbReference>
<protein>
    <recommendedName>
        <fullName evidence="7">FAD-binding PCMH-type domain-containing protein</fullName>
    </recommendedName>
</protein>
<keyword evidence="4" id="KW-0274">FAD</keyword>
<dbReference type="PANTHER" id="PTHR42973">
    <property type="entry name" value="BINDING OXIDOREDUCTASE, PUTATIVE (AFU_ORTHOLOGUE AFUA_1G17690)-RELATED"/>
    <property type="match status" value="1"/>
</dbReference>
<dbReference type="Pfam" id="PF08031">
    <property type="entry name" value="BBE"/>
    <property type="match status" value="1"/>
</dbReference>
<feature type="region of interest" description="Disordered" evidence="6">
    <location>
        <begin position="585"/>
        <end position="612"/>
    </location>
</feature>
<dbReference type="InterPro" id="IPR012951">
    <property type="entry name" value="BBE"/>
</dbReference>
<organism evidence="8 9">
    <name type="scientific">Hebeloma cylindrosporum</name>
    <dbReference type="NCBI Taxonomy" id="76867"/>
    <lineage>
        <taxon>Eukaryota</taxon>
        <taxon>Fungi</taxon>
        <taxon>Dikarya</taxon>
        <taxon>Basidiomycota</taxon>
        <taxon>Agaricomycotina</taxon>
        <taxon>Agaricomycetes</taxon>
        <taxon>Agaricomycetidae</taxon>
        <taxon>Agaricales</taxon>
        <taxon>Agaricineae</taxon>
        <taxon>Hymenogastraceae</taxon>
        <taxon>Hebeloma</taxon>
    </lineage>
</organism>
<dbReference type="InterPro" id="IPR006094">
    <property type="entry name" value="Oxid_FAD_bind_N"/>
</dbReference>
<evidence type="ECO:0000256" key="3">
    <source>
        <dbReference type="ARBA" id="ARBA00022630"/>
    </source>
</evidence>
<evidence type="ECO:0000313" key="9">
    <source>
        <dbReference type="Proteomes" id="UP000053424"/>
    </source>
</evidence>
<sequence>MSKLSDVPVVLDNWIHLKVGLAQRLLLTINKLQLEGKGKGKGKGNGDSPLPSPALFPEFENKPTMTEGIIDNDMTLLYKCDTLFSPLLDLDMNITVQTFKRDGIPVFERGEEEYERSVATPNLLFRFARPQFVLQPETPAHVQAIIQEARAQNLALTIKCGGHSYAGHSTALEPEGVSLDLRRMNHTELNMASKTITFGAGCQWGHVNKTLINGRHDGFVVNGGRCPFVGVSGFLLGGGLGPFSRSIGMGIDNIKEITIVTADSELLTVKNTDSRSSKEGRLFWALCGAGGGNFGVVVEMKLEVSQLQTLDGKVVSGRYQWFANKDEPDLFEQENFLSTMNTFYTTDWPERITIDSTWICDLRQNSGNGVRFLTYFDGGKAEFDSTIDQYITHPELAKQIKRRSLPEQSTRFLHETLVAQWSEETVKAFPTNKSYSIYSSFVFRNDPRTIEQVTTLIRDKAIAFRKAFPGERVEFLATFIHSGGKMSIPKPADSAFFWREATYHMYLTVEWEDKWMERDMRAFLGEAKGDLRPLSLQGSAAYINFADGALPDNVCEQAYWGDNREELRRVKAIWDKDNFFKSKQGVSLPPGVPKKGSGHRNEPDKWGEAVNDEDLTDSLASRQWEVYETKDISGNLRELADLGL</sequence>
<gene>
    <name evidence="8" type="ORF">M413DRAFT_13113</name>
</gene>
<dbReference type="Pfam" id="PF01565">
    <property type="entry name" value="FAD_binding_4"/>
    <property type="match status" value="1"/>
</dbReference>
<dbReference type="Gene3D" id="3.40.462.20">
    <property type="match status" value="1"/>
</dbReference>
<dbReference type="AlphaFoldDB" id="A0A0C2YA69"/>
<name>A0A0C2YA69_HEBCY</name>